<name>A0A3P7S7G7_RODNA</name>
<accession>A0A3P7S7G7</accession>
<sequence>MRLFINGVDLRANTVRPKTRYKQYHDPAHLLIGRLDTDDSSNWLTPAEAELASTGPSASGIPVFWEMAHFAFSEITYINRHITSREYAQFFDFLGNALIEKNSKRVWFGLNIMDPRVPDLLLASRLGGELASQLGAHALYKASTFEVEYKEDWRAVILGQFTILRLGPLDPSECPGNLKRCPNVGNNVLVN</sequence>
<proteinExistence type="predicted"/>
<keyword evidence="2" id="KW-1185">Reference proteome</keyword>
<dbReference type="Proteomes" id="UP000278807">
    <property type="component" value="Unassembled WGS sequence"/>
</dbReference>
<reference evidence="1 2" key="1">
    <citation type="submission" date="2018-11" db="EMBL/GenBank/DDBJ databases">
        <authorList>
            <consortium name="Pathogen Informatics"/>
        </authorList>
    </citation>
    <scope>NUCLEOTIDE SEQUENCE [LARGE SCALE GENOMIC DNA]</scope>
</reference>
<evidence type="ECO:0000313" key="1">
    <source>
        <dbReference type="EMBL" id="VDO02439.1"/>
    </source>
</evidence>
<gene>
    <name evidence="1" type="ORF">HNAJ_LOCUS6579</name>
</gene>
<protein>
    <submittedName>
        <fullName evidence="1">Uncharacterized protein</fullName>
    </submittedName>
</protein>
<evidence type="ECO:0000313" key="2">
    <source>
        <dbReference type="Proteomes" id="UP000278807"/>
    </source>
</evidence>
<dbReference type="EMBL" id="UZAE01007493">
    <property type="protein sequence ID" value="VDO02439.1"/>
    <property type="molecule type" value="Genomic_DNA"/>
</dbReference>
<organism evidence="1 2">
    <name type="scientific">Rodentolepis nana</name>
    <name type="common">Dwarf tapeworm</name>
    <name type="synonym">Hymenolepis nana</name>
    <dbReference type="NCBI Taxonomy" id="102285"/>
    <lineage>
        <taxon>Eukaryota</taxon>
        <taxon>Metazoa</taxon>
        <taxon>Spiralia</taxon>
        <taxon>Lophotrochozoa</taxon>
        <taxon>Platyhelminthes</taxon>
        <taxon>Cestoda</taxon>
        <taxon>Eucestoda</taxon>
        <taxon>Cyclophyllidea</taxon>
        <taxon>Hymenolepididae</taxon>
        <taxon>Rodentolepis</taxon>
    </lineage>
</organism>
<dbReference type="AlphaFoldDB" id="A0A3P7S7G7"/>
<dbReference type="OrthoDB" id="10034530at2759"/>